<sequence>MNFLESWRRSWRELGVGEPDEPLFNRLLDCYAEPQRHYHTQQHLAECLQNFGVVRQLAARPAEVELALWFHDAIYDTRAHDNEARSAAWAREHALSSGCSAAGADRLYRLVMATRHDAVPDGFDAQILVDVDLSILGAAPARFAEYEHQVRAEYAWVPDAEFRAGRRRILQAFARRPVLYSTEAFRAKYELQARDNLTRSLAALLADAP</sequence>
<proteinExistence type="predicted"/>
<dbReference type="AlphaFoldDB" id="A0A969WE55"/>
<dbReference type="PANTHER" id="PTHR21174:SF0">
    <property type="entry name" value="HD PHOSPHOHYDROLASE FAMILY PROTEIN-RELATED"/>
    <property type="match status" value="1"/>
</dbReference>
<keyword evidence="1" id="KW-0675">Receptor</keyword>
<evidence type="ECO:0000313" key="1">
    <source>
        <dbReference type="EMBL" id="NKF23115.1"/>
    </source>
</evidence>
<dbReference type="Proteomes" id="UP000653472">
    <property type="component" value="Unassembled WGS sequence"/>
</dbReference>
<protein>
    <submittedName>
        <fullName evidence="1">N-methyl-D-aspartate receptor NMDAR2C subunit</fullName>
    </submittedName>
</protein>
<accession>A0A969WE55</accession>
<name>A0A969WE55_9GAMM</name>
<comment type="caution">
    <text evidence="1">The sequence shown here is derived from an EMBL/GenBank/DDBJ whole genome shotgun (WGS) entry which is preliminary data.</text>
</comment>
<organism evidence="1 2">
    <name type="scientific">Solimonas marina</name>
    <dbReference type="NCBI Taxonomy" id="2714601"/>
    <lineage>
        <taxon>Bacteria</taxon>
        <taxon>Pseudomonadati</taxon>
        <taxon>Pseudomonadota</taxon>
        <taxon>Gammaproteobacteria</taxon>
        <taxon>Nevskiales</taxon>
        <taxon>Nevskiaceae</taxon>
        <taxon>Solimonas</taxon>
    </lineage>
</organism>
<reference evidence="1" key="1">
    <citation type="submission" date="2020-03" db="EMBL/GenBank/DDBJ databases">
        <title>Solimonas marina sp. nov., isolated from deep seawater of the Pacific Ocean.</title>
        <authorList>
            <person name="Liu X."/>
            <person name="Lai Q."/>
            <person name="Sun F."/>
            <person name="Gai Y."/>
            <person name="Li G."/>
            <person name="Shao Z."/>
        </authorList>
    </citation>
    <scope>NUCLEOTIDE SEQUENCE</scope>
    <source>
        <strain evidence="1">C16B3</strain>
    </source>
</reference>
<evidence type="ECO:0000313" key="2">
    <source>
        <dbReference type="Proteomes" id="UP000653472"/>
    </source>
</evidence>
<dbReference type="PANTHER" id="PTHR21174">
    <property type="match status" value="1"/>
</dbReference>
<dbReference type="Gene3D" id="1.10.3210.10">
    <property type="entry name" value="Hypothetical protein af1432"/>
    <property type="match status" value="1"/>
</dbReference>
<dbReference type="EMBL" id="JAAVXB010000006">
    <property type="protein sequence ID" value="NKF23115.1"/>
    <property type="molecule type" value="Genomic_DNA"/>
</dbReference>
<dbReference type="PIRSF" id="PIRSF035170">
    <property type="entry name" value="HD_phosphohydro"/>
    <property type="match status" value="1"/>
</dbReference>
<dbReference type="SUPFAM" id="SSF109604">
    <property type="entry name" value="HD-domain/PDEase-like"/>
    <property type="match status" value="1"/>
</dbReference>
<keyword evidence="2" id="KW-1185">Reference proteome</keyword>
<gene>
    <name evidence="1" type="ORF">G7Y82_12380</name>
</gene>
<dbReference type="InterPro" id="IPR009218">
    <property type="entry name" value="HD_phosphohydro"/>
</dbReference>
<dbReference type="RefSeq" id="WP_168148437.1">
    <property type="nucleotide sequence ID" value="NZ_JAAVXB010000006.1"/>
</dbReference>